<name>A0AAN6PLC7_9PEZI</name>
<keyword evidence="3" id="KW-1185">Reference proteome</keyword>
<feature type="compositionally biased region" description="Basic and acidic residues" evidence="1">
    <location>
        <begin position="386"/>
        <end position="410"/>
    </location>
</feature>
<dbReference type="AlphaFoldDB" id="A0AAN6PLC7"/>
<proteinExistence type="predicted"/>
<protein>
    <submittedName>
        <fullName evidence="2">Uncharacterized protein</fullName>
    </submittedName>
</protein>
<feature type="region of interest" description="Disordered" evidence="1">
    <location>
        <begin position="1"/>
        <end position="25"/>
    </location>
</feature>
<feature type="compositionally biased region" description="Polar residues" evidence="1">
    <location>
        <begin position="426"/>
        <end position="438"/>
    </location>
</feature>
<sequence>MPRNKQPDPTSKHKQREDAVGDGTGPLALRWNIKPLTPSKDCRAACCLRGEDWIYRQLALDEYINGPTPDARTGVGGWKRLSVEIGTAAYSVRELGLARWRNLSLETREKLEKWSPVDDLVKCRSSWTHVRALRGDLDVVRAREDAAGNHGSVFLIQFHAWVRITEHLVRQGLGLDEFASPYTMMAHFKQSLRHLLTNGTQLPDQTADARWEDWGYTLNATDQRSRGLKRLLRDVLSVQYFIHGLEGSHAVRFTPLGTDKLWGFPFDKDWMRLQNAVEVPPSRPGDEALPPVQLVSDPMLVVSGRHDLGYDQHFGLLAPTTVVTPWTFGGEEAREHVWPQRRQEWEARRVRKLWREAWVEEQAGGRAQGQDQKVEKVKSGRGATKKTKEARGALEASKTKTERAREEQQHQEAGGVRRSKRIMKLQEQSAAAQSTKGK</sequence>
<dbReference type="EMBL" id="MU854347">
    <property type="protein sequence ID" value="KAK4042028.1"/>
    <property type="molecule type" value="Genomic_DNA"/>
</dbReference>
<gene>
    <name evidence="2" type="ORF">C8A01DRAFT_33914</name>
</gene>
<accession>A0AAN6PLC7</accession>
<reference evidence="3" key="1">
    <citation type="journal article" date="2023" name="Mol. Phylogenet. Evol.">
        <title>Genome-scale phylogeny and comparative genomics of the fungal order Sordariales.</title>
        <authorList>
            <person name="Hensen N."/>
            <person name="Bonometti L."/>
            <person name="Westerberg I."/>
            <person name="Brannstrom I.O."/>
            <person name="Guillou S."/>
            <person name="Cros-Aarteil S."/>
            <person name="Calhoun S."/>
            <person name="Haridas S."/>
            <person name="Kuo A."/>
            <person name="Mondo S."/>
            <person name="Pangilinan J."/>
            <person name="Riley R."/>
            <person name="LaButti K."/>
            <person name="Andreopoulos B."/>
            <person name="Lipzen A."/>
            <person name="Chen C."/>
            <person name="Yan M."/>
            <person name="Daum C."/>
            <person name="Ng V."/>
            <person name="Clum A."/>
            <person name="Steindorff A."/>
            <person name="Ohm R.A."/>
            <person name="Martin F."/>
            <person name="Silar P."/>
            <person name="Natvig D.O."/>
            <person name="Lalanne C."/>
            <person name="Gautier V."/>
            <person name="Ament-Velasquez S.L."/>
            <person name="Kruys A."/>
            <person name="Hutchinson M.I."/>
            <person name="Powell A.J."/>
            <person name="Barry K."/>
            <person name="Miller A.N."/>
            <person name="Grigoriev I.V."/>
            <person name="Debuchy R."/>
            <person name="Gladieux P."/>
            <person name="Hiltunen Thoren M."/>
            <person name="Johannesson H."/>
        </authorList>
    </citation>
    <scope>NUCLEOTIDE SEQUENCE [LARGE SCALE GENOMIC DNA]</scope>
    <source>
        <strain evidence="3">CBS 284.82</strain>
    </source>
</reference>
<evidence type="ECO:0000256" key="1">
    <source>
        <dbReference type="SAM" id="MobiDB-lite"/>
    </source>
</evidence>
<comment type="caution">
    <text evidence="2">The sequence shown here is derived from an EMBL/GenBank/DDBJ whole genome shotgun (WGS) entry which is preliminary data.</text>
</comment>
<evidence type="ECO:0000313" key="2">
    <source>
        <dbReference type="EMBL" id="KAK4042028.1"/>
    </source>
</evidence>
<evidence type="ECO:0000313" key="3">
    <source>
        <dbReference type="Proteomes" id="UP001303115"/>
    </source>
</evidence>
<dbReference type="Proteomes" id="UP001303115">
    <property type="component" value="Unassembled WGS sequence"/>
</dbReference>
<organism evidence="2 3">
    <name type="scientific">Parachaetomium inaequale</name>
    <dbReference type="NCBI Taxonomy" id="2588326"/>
    <lineage>
        <taxon>Eukaryota</taxon>
        <taxon>Fungi</taxon>
        <taxon>Dikarya</taxon>
        <taxon>Ascomycota</taxon>
        <taxon>Pezizomycotina</taxon>
        <taxon>Sordariomycetes</taxon>
        <taxon>Sordariomycetidae</taxon>
        <taxon>Sordariales</taxon>
        <taxon>Chaetomiaceae</taxon>
        <taxon>Parachaetomium</taxon>
    </lineage>
</organism>
<feature type="region of interest" description="Disordered" evidence="1">
    <location>
        <begin position="361"/>
        <end position="438"/>
    </location>
</feature>